<reference evidence="3" key="1">
    <citation type="submission" date="2018-05" db="EMBL/GenBank/DDBJ databases">
        <authorList>
            <person name="Lanie J.A."/>
            <person name="Ng W.-L."/>
            <person name="Kazmierczak K.M."/>
            <person name="Andrzejewski T.M."/>
            <person name="Davidsen T.M."/>
            <person name="Wayne K.J."/>
            <person name="Tettelin H."/>
            <person name="Glass J.I."/>
            <person name="Rusch D."/>
            <person name="Podicherti R."/>
            <person name="Tsui H.-C.T."/>
            <person name="Winkler M.E."/>
        </authorList>
    </citation>
    <scope>NUCLEOTIDE SEQUENCE</scope>
</reference>
<organism evidence="3">
    <name type="scientific">marine metagenome</name>
    <dbReference type="NCBI Taxonomy" id="408172"/>
    <lineage>
        <taxon>unclassified sequences</taxon>
        <taxon>metagenomes</taxon>
        <taxon>ecological metagenomes</taxon>
    </lineage>
</organism>
<dbReference type="InterPro" id="IPR052534">
    <property type="entry name" value="Extracell_DNA_Util/SecSys_Comp"/>
</dbReference>
<sequence>MQKIIINAIGSVLFLIFLIVTYWCFQKIEIKYRANELKQLEGQVRELTAQTTKIQSMKLQAKRTEKIIKKINELRANQFQVTQILEDLILPVPDEIWLTSVRQLGIKEIKGKKIPVIFIGDPKKMKTKKKSNKSKNKAQSKQEFLEVRGRLFGKHSDETIVRYISRLRDSSSFVKVFLHQTSQQQAGTEAVRDFTFYVYMPMKA</sequence>
<dbReference type="EMBL" id="UINC01024654">
    <property type="protein sequence ID" value="SVA98716.1"/>
    <property type="molecule type" value="Genomic_DNA"/>
</dbReference>
<dbReference type="AlphaFoldDB" id="A0A382AAZ0"/>
<feature type="coiled-coil region" evidence="1">
    <location>
        <begin position="30"/>
        <end position="74"/>
    </location>
</feature>
<gene>
    <name evidence="3" type="ORF">METZ01_LOCUS151570</name>
</gene>
<evidence type="ECO:0000256" key="2">
    <source>
        <dbReference type="SAM" id="Phobius"/>
    </source>
</evidence>
<keyword evidence="2" id="KW-1133">Transmembrane helix</keyword>
<accession>A0A382AAZ0</accession>
<evidence type="ECO:0000256" key="1">
    <source>
        <dbReference type="SAM" id="Coils"/>
    </source>
</evidence>
<name>A0A382AAZ0_9ZZZZ</name>
<dbReference type="PANTHER" id="PTHR40278:SF1">
    <property type="entry name" value="DNA UTILIZATION PROTEIN HOFN"/>
    <property type="match status" value="1"/>
</dbReference>
<feature type="transmembrane region" description="Helical" evidence="2">
    <location>
        <begin position="6"/>
        <end position="25"/>
    </location>
</feature>
<keyword evidence="2" id="KW-0812">Transmembrane</keyword>
<dbReference type="PANTHER" id="PTHR40278">
    <property type="entry name" value="DNA UTILIZATION PROTEIN HOFN"/>
    <property type="match status" value="1"/>
</dbReference>
<evidence type="ECO:0000313" key="3">
    <source>
        <dbReference type="EMBL" id="SVA98716.1"/>
    </source>
</evidence>
<keyword evidence="2" id="KW-0472">Membrane</keyword>
<protein>
    <submittedName>
        <fullName evidence="3">Uncharacterized protein</fullName>
    </submittedName>
</protein>
<keyword evidence="1" id="KW-0175">Coiled coil</keyword>
<proteinExistence type="predicted"/>